<evidence type="ECO:0000313" key="2">
    <source>
        <dbReference type="EMBL" id="CAE2201068.1"/>
    </source>
</evidence>
<organism evidence="2">
    <name type="scientific">Vannella robusta</name>
    <dbReference type="NCBI Taxonomy" id="1487602"/>
    <lineage>
        <taxon>Eukaryota</taxon>
        <taxon>Amoebozoa</taxon>
        <taxon>Discosea</taxon>
        <taxon>Flabellinia</taxon>
        <taxon>Vannellidae</taxon>
        <taxon>Vannella</taxon>
    </lineage>
</organism>
<protein>
    <submittedName>
        <fullName evidence="2">Uncharacterized protein</fullName>
    </submittedName>
</protein>
<sequence length="112" mass="11979">MVDCQIMWSTKCPKPIGLRCDCFIQYCTLMAVYIACAALFIMGTLCLMGIATNGEGEEQGLLSTCLGLGSMGGWLFLLIGSIFPCCYTCCFIVLGEGGRGALGLKNTNEIPE</sequence>
<keyword evidence="1" id="KW-0472">Membrane</keyword>
<keyword evidence="1" id="KW-1133">Transmembrane helix</keyword>
<name>A0A7S4HJL0_9EUKA</name>
<keyword evidence="1" id="KW-0812">Transmembrane</keyword>
<proteinExistence type="predicted"/>
<gene>
    <name evidence="2" type="ORF">VSP0166_LOCUS1208</name>
</gene>
<dbReference type="AlphaFoldDB" id="A0A7S4HJL0"/>
<evidence type="ECO:0000256" key="1">
    <source>
        <dbReference type="SAM" id="Phobius"/>
    </source>
</evidence>
<feature type="transmembrane region" description="Helical" evidence="1">
    <location>
        <begin position="23"/>
        <end position="51"/>
    </location>
</feature>
<reference evidence="2" key="1">
    <citation type="submission" date="2021-01" db="EMBL/GenBank/DDBJ databases">
        <authorList>
            <person name="Corre E."/>
            <person name="Pelletier E."/>
            <person name="Niang G."/>
            <person name="Scheremetjew M."/>
            <person name="Finn R."/>
            <person name="Kale V."/>
            <person name="Holt S."/>
            <person name="Cochrane G."/>
            <person name="Meng A."/>
            <person name="Brown T."/>
            <person name="Cohen L."/>
        </authorList>
    </citation>
    <scope>NUCLEOTIDE SEQUENCE</scope>
    <source>
        <strain evidence="2">DIVA3 518/3/11/1/6</strain>
    </source>
</reference>
<dbReference type="EMBL" id="HBKP01001682">
    <property type="protein sequence ID" value="CAE2201068.1"/>
    <property type="molecule type" value="Transcribed_RNA"/>
</dbReference>
<accession>A0A7S4HJL0</accession>
<feature type="transmembrane region" description="Helical" evidence="1">
    <location>
        <begin position="71"/>
        <end position="95"/>
    </location>
</feature>